<evidence type="ECO:0000259" key="2">
    <source>
        <dbReference type="PROSITE" id="PS51724"/>
    </source>
</evidence>
<dbReference type="Proteomes" id="UP000307956">
    <property type="component" value="Unassembled WGS sequence"/>
</dbReference>
<comment type="caution">
    <text evidence="3">The sequence shown here is derived from an EMBL/GenBank/DDBJ whole genome shotgun (WGS) entry which is preliminary data.</text>
</comment>
<feature type="domain" description="SPOR" evidence="2">
    <location>
        <begin position="150"/>
        <end position="224"/>
    </location>
</feature>
<feature type="region of interest" description="Disordered" evidence="1">
    <location>
        <begin position="37"/>
        <end position="152"/>
    </location>
</feature>
<dbReference type="Gene3D" id="3.30.70.1070">
    <property type="entry name" value="Sporulation related repeat"/>
    <property type="match status" value="1"/>
</dbReference>
<feature type="compositionally biased region" description="Pro residues" evidence="1">
    <location>
        <begin position="97"/>
        <end position="109"/>
    </location>
</feature>
<dbReference type="InterPro" id="IPR007730">
    <property type="entry name" value="SPOR-like_dom"/>
</dbReference>
<name>A0A4S4AS10_9RHOO</name>
<proteinExistence type="predicted"/>
<dbReference type="PANTHER" id="PTHR38687">
    <property type="entry name" value="CELL DIVISION PROTEIN DEDD-RELATED"/>
    <property type="match status" value="1"/>
</dbReference>
<protein>
    <submittedName>
        <fullName evidence="3">SPOR domain-containing protein</fullName>
    </submittedName>
</protein>
<feature type="compositionally biased region" description="Basic and acidic residues" evidence="1">
    <location>
        <begin position="131"/>
        <end position="142"/>
    </location>
</feature>
<dbReference type="AlphaFoldDB" id="A0A4S4AS10"/>
<dbReference type="EMBL" id="SSOD01000004">
    <property type="protein sequence ID" value="THF62488.1"/>
    <property type="molecule type" value="Genomic_DNA"/>
</dbReference>
<organism evidence="3 4">
    <name type="scientific">Pseudothauera rhizosphaerae</name>
    <dbReference type="NCBI Taxonomy" id="2565932"/>
    <lineage>
        <taxon>Bacteria</taxon>
        <taxon>Pseudomonadati</taxon>
        <taxon>Pseudomonadota</taxon>
        <taxon>Betaproteobacteria</taxon>
        <taxon>Rhodocyclales</taxon>
        <taxon>Zoogloeaceae</taxon>
        <taxon>Pseudothauera</taxon>
    </lineage>
</organism>
<keyword evidence="4" id="KW-1185">Reference proteome</keyword>
<dbReference type="InterPro" id="IPR052521">
    <property type="entry name" value="Cell_div_SPOR-domain"/>
</dbReference>
<reference evidence="3 4" key="1">
    <citation type="submission" date="2019-04" db="EMBL/GenBank/DDBJ databases">
        <title>Azoarcus rhizosphaerae sp. nov. isolated from rhizosphere of Ficus religiosa.</title>
        <authorList>
            <person name="Lin S.-Y."/>
            <person name="Hameed A."/>
            <person name="Hsu Y.-H."/>
            <person name="Young C.-C."/>
        </authorList>
    </citation>
    <scope>NUCLEOTIDE SEQUENCE [LARGE SCALE GENOMIC DNA]</scope>
    <source>
        <strain evidence="3 4">CC-YHH848</strain>
    </source>
</reference>
<evidence type="ECO:0000256" key="1">
    <source>
        <dbReference type="SAM" id="MobiDB-lite"/>
    </source>
</evidence>
<feature type="compositionally biased region" description="Low complexity" evidence="1">
    <location>
        <begin position="80"/>
        <end position="96"/>
    </location>
</feature>
<dbReference type="PANTHER" id="PTHR38687:SF1">
    <property type="entry name" value="CELL DIVISION PROTEIN DEDD"/>
    <property type="match status" value="1"/>
</dbReference>
<dbReference type="GO" id="GO:0042834">
    <property type="term" value="F:peptidoglycan binding"/>
    <property type="evidence" value="ECO:0007669"/>
    <property type="project" value="InterPro"/>
</dbReference>
<dbReference type="Pfam" id="PF05036">
    <property type="entry name" value="SPOR"/>
    <property type="match status" value="1"/>
</dbReference>
<dbReference type="SUPFAM" id="SSF110997">
    <property type="entry name" value="Sporulation related repeat"/>
    <property type="match status" value="1"/>
</dbReference>
<dbReference type="GO" id="GO:0032506">
    <property type="term" value="P:cytokinetic process"/>
    <property type="evidence" value="ECO:0007669"/>
    <property type="project" value="TreeGrafter"/>
</dbReference>
<sequence>MDTDNLELKKRSRRRLVGAAALALLAAILLPMVMDQEPRSPSQDIQITIPDRDAELSRPIAGRAPVNVEPDVAPPPQEQPPAAAAAPTAPELAAPPAATPSPAPAPASKPPATAAAPQRAPAQAATPAKPPQDEAARVRAILEGKVPPPSTAGDGFVVQVAAFGEVAKAEALARELKGKGFAAYTEKAGNVTRVRVGPFPARAEADRAAERLRAQGQTPVVTAR</sequence>
<gene>
    <name evidence="3" type="ORF">E6O51_05820</name>
</gene>
<dbReference type="GO" id="GO:0032153">
    <property type="term" value="C:cell division site"/>
    <property type="evidence" value="ECO:0007669"/>
    <property type="project" value="TreeGrafter"/>
</dbReference>
<dbReference type="OrthoDB" id="8563804at2"/>
<dbReference type="InterPro" id="IPR036680">
    <property type="entry name" value="SPOR-like_sf"/>
</dbReference>
<evidence type="ECO:0000313" key="3">
    <source>
        <dbReference type="EMBL" id="THF62488.1"/>
    </source>
</evidence>
<dbReference type="GO" id="GO:0030428">
    <property type="term" value="C:cell septum"/>
    <property type="evidence" value="ECO:0007669"/>
    <property type="project" value="TreeGrafter"/>
</dbReference>
<evidence type="ECO:0000313" key="4">
    <source>
        <dbReference type="Proteomes" id="UP000307956"/>
    </source>
</evidence>
<accession>A0A4S4AS10</accession>
<dbReference type="PROSITE" id="PS51724">
    <property type="entry name" value="SPOR"/>
    <property type="match status" value="1"/>
</dbReference>
<feature type="compositionally biased region" description="Low complexity" evidence="1">
    <location>
        <begin position="110"/>
        <end position="127"/>
    </location>
</feature>
<dbReference type="RefSeq" id="WP_136384042.1">
    <property type="nucleotide sequence ID" value="NZ_SSOD01000004.1"/>
</dbReference>